<name>A0A0F6RDI5_9GAMM</name>
<evidence type="ECO:0000256" key="11">
    <source>
        <dbReference type="SAM" id="MobiDB-lite"/>
    </source>
</evidence>
<dbReference type="EMBL" id="CP010975">
    <property type="protein sequence ID" value="AKE52951.1"/>
    <property type="molecule type" value="Genomic_DNA"/>
</dbReference>
<dbReference type="GO" id="GO:0042026">
    <property type="term" value="P:protein refolding"/>
    <property type="evidence" value="ECO:0007669"/>
    <property type="project" value="UniProtKB-ARBA"/>
</dbReference>
<dbReference type="HOGENOM" id="CLU_098197_1_0_6"/>
<proteinExistence type="inferred from homology"/>
<organism evidence="13 14">
    <name type="scientific">Kangiella geojedonensis</name>
    <dbReference type="NCBI Taxonomy" id="914150"/>
    <lineage>
        <taxon>Bacteria</taxon>
        <taxon>Pseudomonadati</taxon>
        <taxon>Pseudomonadota</taxon>
        <taxon>Gammaproteobacteria</taxon>
        <taxon>Kangiellales</taxon>
        <taxon>Kangiellaceae</taxon>
        <taxon>Kangiella</taxon>
    </lineage>
</organism>
<dbReference type="PANTHER" id="PTHR47861">
    <property type="entry name" value="FKBP-TYPE PEPTIDYL-PROLYL CIS-TRANS ISOMERASE SLYD"/>
    <property type="match status" value="1"/>
</dbReference>
<gene>
    <name evidence="13" type="ORF">TQ33_2021</name>
</gene>
<dbReference type="GO" id="GO:0005737">
    <property type="term" value="C:cytoplasm"/>
    <property type="evidence" value="ECO:0007669"/>
    <property type="project" value="UniProtKB-SubCell"/>
</dbReference>
<dbReference type="Gene3D" id="3.10.50.40">
    <property type="match status" value="1"/>
</dbReference>
<accession>A0A0F6RDI5</accession>
<comment type="subcellular location">
    <subcellularLocation>
        <location evidence="2">Cytoplasm</location>
    </subcellularLocation>
</comment>
<evidence type="ECO:0000313" key="13">
    <source>
        <dbReference type="EMBL" id="AKE52951.1"/>
    </source>
</evidence>
<keyword evidence="6" id="KW-0143">Chaperone</keyword>
<keyword evidence="14" id="KW-1185">Reference proteome</keyword>
<feature type="domain" description="PPIase FKBP-type" evidence="12">
    <location>
        <begin position="6"/>
        <end position="83"/>
    </location>
</feature>
<evidence type="ECO:0000256" key="10">
    <source>
        <dbReference type="RuleBase" id="RU003915"/>
    </source>
</evidence>
<dbReference type="KEGG" id="kge:TQ33_2021"/>
<comment type="function">
    <text evidence="8">Also involved in hydrogenase metallocenter assembly, probably by participating in the nickel insertion step. This function in hydrogenase biosynthesis requires chaperone activity and the presence of the metal-binding domain, but not PPIase activity.</text>
</comment>
<evidence type="ECO:0000256" key="2">
    <source>
        <dbReference type="ARBA" id="ARBA00004496"/>
    </source>
</evidence>
<evidence type="ECO:0000256" key="3">
    <source>
        <dbReference type="ARBA" id="ARBA00006577"/>
    </source>
</evidence>
<dbReference type="OrthoDB" id="9808891at2"/>
<dbReference type="GO" id="GO:0003755">
    <property type="term" value="F:peptidyl-prolyl cis-trans isomerase activity"/>
    <property type="evidence" value="ECO:0007669"/>
    <property type="project" value="UniProtKB-UniRule"/>
</dbReference>
<dbReference type="InterPro" id="IPR046357">
    <property type="entry name" value="PPIase_dom_sf"/>
</dbReference>
<sequence>MQIEENKVVLIEYTVKTEEGVLVDTSEGNEPLAYLHGHKNIIPGLENALVGKTVEDELSVTVTPEEAYGERHEQLIKEVPMQAFQGVDKVEPGMQFNAESPQGPQLITVTKVEGDTVTVDGNHPLAGVTLNFDVKVVEVREPSEEELSHGHVHGAGGHEH</sequence>
<keyword evidence="4" id="KW-0963">Cytoplasm</keyword>
<keyword evidence="7 9" id="KW-0413">Isomerase</keyword>
<protein>
    <recommendedName>
        <fullName evidence="10">Peptidyl-prolyl cis-trans isomerase</fullName>
        <ecNumber evidence="10">5.2.1.8</ecNumber>
    </recommendedName>
</protein>
<evidence type="ECO:0000256" key="7">
    <source>
        <dbReference type="ARBA" id="ARBA00023235"/>
    </source>
</evidence>
<dbReference type="RefSeq" id="WP_046561956.1">
    <property type="nucleotide sequence ID" value="NZ_CP010975.1"/>
</dbReference>
<comment type="catalytic activity">
    <reaction evidence="1 9 10">
        <text>[protein]-peptidylproline (omega=180) = [protein]-peptidylproline (omega=0)</text>
        <dbReference type="Rhea" id="RHEA:16237"/>
        <dbReference type="Rhea" id="RHEA-COMP:10747"/>
        <dbReference type="Rhea" id="RHEA-COMP:10748"/>
        <dbReference type="ChEBI" id="CHEBI:83833"/>
        <dbReference type="ChEBI" id="CHEBI:83834"/>
        <dbReference type="EC" id="5.2.1.8"/>
    </reaction>
</comment>
<feature type="region of interest" description="Disordered" evidence="11">
    <location>
        <begin position="141"/>
        <end position="160"/>
    </location>
</feature>
<evidence type="ECO:0000256" key="5">
    <source>
        <dbReference type="ARBA" id="ARBA00023110"/>
    </source>
</evidence>
<evidence type="ECO:0000259" key="12">
    <source>
        <dbReference type="PROSITE" id="PS50059"/>
    </source>
</evidence>
<evidence type="ECO:0000256" key="9">
    <source>
        <dbReference type="PROSITE-ProRule" id="PRU00277"/>
    </source>
</evidence>
<evidence type="ECO:0000256" key="6">
    <source>
        <dbReference type="ARBA" id="ARBA00023186"/>
    </source>
</evidence>
<dbReference type="SUPFAM" id="SSF54534">
    <property type="entry name" value="FKBP-like"/>
    <property type="match status" value="1"/>
</dbReference>
<comment type="similarity">
    <text evidence="3 10">Belongs to the FKBP-type PPIase family.</text>
</comment>
<dbReference type="PROSITE" id="PS50059">
    <property type="entry name" value="FKBP_PPIASE"/>
    <property type="match status" value="1"/>
</dbReference>
<keyword evidence="5 9" id="KW-0697">Rotamase</keyword>
<dbReference type="AlphaFoldDB" id="A0A0F6RDI5"/>
<dbReference type="STRING" id="914150.TQ33_2021"/>
<dbReference type="Proteomes" id="UP000034071">
    <property type="component" value="Chromosome"/>
</dbReference>
<evidence type="ECO:0000313" key="14">
    <source>
        <dbReference type="Proteomes" id="UP000034071"/>
    </source>
</evidence>
<dbReference type="PATRIC" id="fig|914150.5.peg.2050"/>
<evidence type="ECO:0000256" key="1">
    <source>
        <dbReference type="ARBA" id="ARBA00000971"/>
    </source>
</evidence>
<dbReference type="EC" id="5.2.1.8" evidence="10"/>
<dbReference type="Pfam" id="PF00254">
    <property type="entry name" value="FKBP_C"/>
    <property type="match status" value="1"/>
</dbReference>
<reference evidence="13 14" key="1">
    <citation type="submission" date="2015-02" db="EMBL/GenBank/DDBJ databases">
        <title>Complete genome sequence of Kangiella geojedonensis strain YCS-5T.</title>
        <authorList>
            <person name="Kim K.M."/>
        </authorList>
    </citation>
    <scope>NUCLEOTIDE SEQUENCE [LARGE SCALE GENOMIC DNA]</scope>
    <source>
        <strain evidence="13 14">YCS-5</strain>
    </source>
</reference>
<evidence type="ECO:0000256" key="8">
    <source>
        <dbReference type="ARBA" id="ARBA00037071"/>
    </source>
</evidence>
<dbReference type="InterPro" id="IPR001179">
    <property type="entry name" value="PPIase_FKBP_dom"/>
</dbReference>
<dbReference type="PANTHER" id="PTHR47861:SF3">
    <property type="entry name" value="FKBP-TYPE PEPTIDYL-PROLYL CIS-TRANS ISOMERASE SLYD"/>
    <property type="match status" value="1"/>
</dbReference>
<evidence type="ECO:0000256" key="4">
    <source>
        <dbReference type="ARBA" id="ARBA00022490"/>
    </source>
</evidence>